<organism evidence="1 2">
    <name type="scientific">Choristoneura fumiferana</name>
    <name type="common">Spruce budworm moth</name>
    <name type="synonym">Archips fumiferana</name>
    <dbReference type="NCBI Taxonomy" id="7141"/>
    <lineage>
        <taxon>Eukaryota</taxon>
        <taxon>Metazoa</taxon>
        <taxon>Ecdysozoa</taxon>
        <taxon>Arthropoda</taxon>
        <taxon>Hexapoda</taxon>
        <taxon>Insecta</taxon>
        <taxon>Pterygota</taxon>
        <taxon>Neoptera</taxon>
        <taxon>Endopterygota</taxon>
        <taxon>Lepidoptera</taxon>
        <taxon>Glossata</taxon>
        <taxon>Ditrysia</taxon>
        <taxon>Tortricoidea</taxon>
        <taxon>Tortricidae</taxon>
        <taxon>Tortricinae</taxon>
        <taxon>Choristoneura</taxon>
    </lineage>
</organism>
<protein>
    <submittedName>
        <fullName evidence="1">Uncharacterized protein</fullName>
    </submittedName>
</protein>
<accession>A0ACC0KA87</accession>
<name>A0ACC0KA87_CHOFU</name>
<comment type="caution">
    <text evidence="1">The sequence shown here is derived from an EMBL/GenBank/DDBJ whole genome shotgun (WGS) entry which is preliminary data.</text>
</comment>
<proteinExistence type="predicted"/>
<dbReference type="EMBL" id="CM046128">
    <property type="protein sequence ID" value="KAI8433398.1"/>
    <property type="molecule type" value="Genomic_DNA"/>
</dbReference>
<evidence type="ECO:0000313" key="2">
    <source>
        <dbReference type="Proteomes" id="UP001064048"/>
    </source>
</evidence>
<dbReference type="Proteomes" id="UP001064048">
    <property type="component" value="Chromosome 28"/>
</dbReference>
<keyword evidence="2" id="KW-1185">Reference proteome</keyword>
<gene>
    <name evidence="1" type="ORF">MSG28_015438</name>
</gene>
<reference evidence="1 2" key="1">
    <citation type="journal article" date="2022" name="Genome Biol. Evol.">
        <title>The Spruce Budworm Genome: Reconstructing the Evolutionary History of Antifreeze Proteins.</title>
        <authorList>
            <person name="Beliveau C."/>
            <person name="Gagne P."/>
            <person name="Picq S."/>
            <person name="Vernygora O."/>
            <person name="Keeling C.I."/>
            <person name="Pinkney K."/>
            <person name="Doucet D."/>
            <person name="Wen F."/>
            <person name="Johnston J.S."/>
            <person name="Maaroufi H."/>
            <person name="Boyle B."/>
            <person name="Laroche J."/>
            <person name="Dewar K."/>
            <person name="Juretic N."/>
            <person name="Blackburn G."/>
            <person name="Nisole A."/>
            <person name="Brunet B."/>
            <person name="Brandao M."/>
            <person name="Lumley L."/>
            <person name="Duan J."/>
            <person name="Quan G."/>
            <person name="Lucarotti C.J."/>
            <person name="Roe A.D."/>
            <person name="Sperling F.A.H."/>
            <person name="Levesque R.C."/>
            <person name="Cusson M."/>
        </authorList>
    </citation>
    <scope>NUCLEOTIDE SEQUENCE [LARGE SCALE GENOMIC DNA]</scope>
    <source>
        <strain evidence="1">Glfc:IPQL:Cfum</strain>
    </source>
</reference>
<sequence length="334" mass="36769">MKMYSIFILIFAINLTNGDYFLNRVNHMEFYKNRTRPSKAFSSFSTNYFNQNVLHGPGKQRVQCGTRTVDFNPRRTAKIVGGMETPYGAFPWQVEIQMLDQDKLTFEHQCGGAVVAERLVLSAAHCFDKQPLQIEHIRLVMGEHRLNFPDKHEHRFLAEKVVSHPNFRKNGPHSNDIALILVARSGTGVQFNSHVRPICLPDPGADSEGRWCAVSGWGFQTESTESFAPVLRAAAVPVLDLATCRKDQILGGRQQAILDSMICAGILSGGVDACKGDSGGPLACMKAGRWQLHGLVSWGAGCGRRARPGVYTRVAAYVDWLAKAAGAMGQSIGH</sequence>
<evidence type="ECO:0000313" key="1">
    <source>
        <dbReference type="EMBL" id="KAI8433398.1"/>
    </source>
</evidence>